<protein>
    <recommendedName>
        <fullName evidence="9">Pyruvate decarboxylase</fullName>
    </recommendedName>
</protein>
<dbReference type="Pfam" id="PF02776">
    <property type="entry name" value="TPP_enzyme_N"/>
    <property type="match status" value="1"/>
</dbReference>
<dbReference type="InterPro" id="IPR045229">
    <property type="entry name" value="TPP_enz"/>
</dbReference>
<feature type="domain" description="Thiamine pyrophosphate enzyme N-terminal TPP-binding" evidence="6">
    <location>
        <begin position="29"/>
        <end position="91"/>
    </location>
</feature>
<sequence>MSTVVPVVEDEDQAHSSKTPYTVADVFLQALAEFTAISAADGYARLTNKPQCVIVHVDVGTAALGQGVHNASSGRSPMLIFAGVAPYTLHGEVSGSRTEHVQWYQDVPRQEAIVEPYVRYSNEIKTAENVKCIVNRAMLMASSGSPGPSYLTASREVLAAVCKESAMTSRPPILPQCRVGGLPPDAIPMIADALLSAEKPLVITGYLGRNHAAVHALINLANLLPTLLVLDTEFRTMSFPADHPAWITRTTGGPQALREADVILVLDCDVPWIPTKARPKDAARVFHVDVDPRKEKMQLFDIHAEVSFMAECEIALEQLIAHITSHEDFPSQTQDRAQQRLETHNLALSCLARLALPHPDGRIPPPHLFTTLRALLPQQTTYLHDAVTLTTPLHGHLQSTLPGTSFSKGGSGLGWAPGAAIGARLARPTAFICAITADGAYLLSSPTPTYLSACRLRTPFLTIILNNRGWKAPRQSINDVHPDGLAAGMSDGEIGFELEEGVPDYVGVCKAATGGWCWGRRVVGAGELEGAVREAAEVVRGEGRGAVLEVVVS</sequence>
<dbReference type="InterPro" id="IPR012000">
    <property type="entry name" value="Thiamin_PyroP_enz_cen_dom"/>
</dbReference>
<feature type="domain" description="Thiamine pyrophosphate enzyme central" evidence="4">
    <location>
        <begin position="190"/>
        <end position="318"/>
    </location>
</feature>
<accession>A0ABR0EJ89</accession>
<dbReference type="InterPro" id="IPR029061">
    <property type="entry name" value="THDP-binding"/>
</dbReference>
<evidence type="ECO:0000259" key="6">
    <source>
        <dbReference type="Pfam" id="PF02776"/>
    </source>
</evidence>
<evidence type="ECO:0008006" key="9">
    <source>
        <dbReference type="Google" id="ProtNLM"/>
    </source>
</evidence>
<dbReference type="InterPro" id="IPR012001">
    <property type="entry name" value="Thiamin_PyroP_enz_TPP-bd_dom"/>
</dbReference>
<feature type="domain" description="Thiamine pyrophosphate enzyme TPP-binding" evidence="5">
    <location>
        <begin position="403"/>
        <end position="541"/>
    </location>
</feature>
<reference evidence="7 8" key="1">
    <citation type="journal article" date="2023" name="G3 (Bethesda)">
        <title>A chromosome-level genome assembly of Zasmidium syzygii isolated from banana leaves.</title>
        <authorList>
            <person name="van Westerhoven A.C."/>
            <person name="Mehrabi R."/>
            <person name="Talebi R."/>
            <person name="Steentjes M.B.F."/>
            <person name="Corcolon B."/>
            <person name="Chong P.A."/>
            <person name="Kema G.H.J."/>
            <person name="Seidl M.F."/>
        </authorList>
    </citation>
    <scope>NUCLEOTIDE SEQUENCE [LARGE SCALE GENOMIC DNA]</scope>
    <source>
        <strain evidence="7 8">P124</strain>
    </source>
</reference>
<dbReference type="EMBL" id="JAXOVC010000005">
    <property type="protein sequence ID" value="KAK4501280.1"/>
    <property type="molecule type" value="Genomic_DNA"/>
</dbReference>
<dbReference type="CDD" id="cd02002">
    <property type="entry name" value="TPP_BFDC"/>
    <property type="match status" value="1"/>
</dbReference>
<evidence type="ECO:0000313" key="8">
    <source>
        <dbReference type="Proteomes" id="UP001305779"/>
    </source>
</evidence>
<evidence type="ECO:0000256" key="1">
    <source>
        <dbReference type="ARBA" id="ARBA00007812"/>
    </source>
</evidence>
<dbReference type="Pfam" id="PF02775">
    <property type="entry name" value="TPP_enzyme_C"/>
    <property type="match status" value="1"/>
</dbReference>
<dbReference type="SUPFAM" id="SSF52467">
    <property type="entry name" value="DHS-like NAD/FAD-binding domain"/>
    <property type="match status" value="1"/>
</dbReference>
<dbReference type="PANTHER" id="PTHR18968">
    <property type="entry name" value="THIAMINE PYROPHOSPHATE ENZYMES"/>
    <property type="match status" value="1"/>
</dbReference>
<comment type="caution">
    <text evidence="7">The sequence shown here is derived from an EMBL/GenBank/DDBJ whole genome shotgun (WGS) entry which is preliminary data.</text>
</comment>
<dbReference type="CDD" id="cd07035">
    <property type="entry name" value="TPP_PYR_POX_like"/>
    <property type="match status" value="1"/>
</dbReference>
<dbReference type="Gene3D" id="3.40.50.1220">
    <property type="entry name" value="TPP-binding domain"/>
    <property type="match status" value="1"/>
</dbReference>
<evidence type="ECO:0000259" key="4">
    <source>
        <dbReference type="Pfam" id="PF00205"/>
    </source>
</evidence>
<gene>
    <name evidence="7" type="ORF">PRZ48_007087</name>
</gene>
<dbReference type="Pfam" id="PF00205">
    <property type="entry name" value="TPP_enzyme_M"/>
    <property type="match status" value="1"/>
</dbReference>
<comment type="similarity">
    <text evidence="1 3">Belongs to the TPP enzyme family.</text>
</comment>
<dbReference type="InterPro" id="IPR029035">
    <property type="entry name" value="DHS-like_NAD/FAD-binding_dom"/>
</dbReference>
<evidence type="ECO:0000313" key="7">
    <source>
        <dbReference type="EMBL" id="KAK4501280.1"/>
    </source>
</evidence>
<evidence type="ECO:0000256" key="2">
    <source>
        <dbReference type="ARBA" id="ARBA00023052"/>
    </source>
</evidence>
<evidence type="ECO:0000259" key="5">
    <source>
        <dbReference type="Pfam" id="PF02775"/>
    </source>
</evidence>
<dbReference type="Proteomes" id="UP001305779">
    <property type="component" value="Unassembled WGS sequence"/>
</dbReference>
<keyword evidence="8" id="KW-1185">Reference proteome</keyword>
<organism evidence="7 8">
    <name type="scientific">Zasmidium cellare</name>
    <name type="common">Wine cellar mold</name>
    <name type="synonym">Racodium cellare</name>
    <dbReference type="NCBI Taxonomy" id="395010"/>
    <lineage>
        <taxon>Eukaryota</taxon>
        <taxon>Fungi</taxon>
        <taxon>Dikarya</taxon>
        <taxon>Ascomycota</taxon>
        <taxon>Pezizomycotina</taxon>
        <taxon>Dothideomycetes</taxon>
        <taxon>Dothideomycetidae</taxon>
        <taxon>Mycosphaerellales</taxon>
        <taxon>Mycosphaerellaceae</taxon>
        <taxon>Zasmidium</taxon>
    </lineage>
</organism>
<keyword evidence="2 3" id="KW-0786">Thiamine pyrophosphate</keyword>
<proteinExistence type="inferred from homology"/>
<dbReference type="PANTHER" id="PTHR18968:SF164">
    <property type="entry name" value="PYRUVATE DECARBOXYLASE"/>
    <property type="match status" value="1"/>
</dbReference>
<dbReference type="Gene3D" id="3.40.50.970">
    <property type="match status" value="2"/>
</dbReference>
<dbReference type="InterPro" id="IPR011766">
    <property type="entry name" value="TPP_enzyme_TPP-bd"/>
</dbReference>
<evidence type="ECO:0000256" key="3">
    <source>
        <dbReference type="RuleBase" id="RU362132"/>
    </source>
</evidence>
<name>A0ABR0EJ89_ZASCE</name>
<dbReference type="SUPFAM" id="SSF52518">
    <property type="entry name" value="Thiamin diphosphate-binding fold (THDP-binding)"/>
    <property type="match status" value="2"/>
</dbReference>